<dbReference type="InterPro" id="IPR027417">
    <property type="entry name" value="P-loop_NTPase"/>
</dbReference>
<reference evidence="1 2" key="1">
    <citation type="submission" date="2018-07" db="EMBL/GenBank/DDBJ databases">
        <title>Genomic Encyclopedia of Type Strains, Phase IV (KMG-IV): sequencing the most valuable type-strain genomes for metagenomic binning, comparative biology and taxonomic classification.</title>
        <authorList>
            <person name="Goeker M."/>
        </authorList>
    </citation>
    <scope>NUCLEOTIDE SEQUENCE [LARGE SCALE GENOMIC DNA]</scope>
    <source>
        <strain evidence="1 2">DSM 25281</strain>
    </source>
</reference>
<name>A0A370GPW8_9BACI</name>
<protein>
    <recommendedName>
        <fullName evidence="3">Hpr(Ser) kinase/phosphatase</fullName>
    </recommendedName>
</protein>
<dbReference type="Proteomes" id="UP000255326">
    <property type="component" value="Unassembled WGS sequence"/>
</dbReference>
<evidence type="ECO:0000313" key="2">
    <source>
        <dbReference type="Proteomes" id="UP000255326"/>
    </source>
</evidence>
<comment type="caution">
    <text evidence="1">The sequence shown here is derived from an EMBL/GenBank/DDBJ whole genome shotgun (WGS) entry which is preliminary data.</text>
</comment>
<keyword evidence="2" id="KW-1185">Reference proteome</keyword>
<dbReference type="SUPFAM" id="SSF53795">
    <property type="entry name" value="PEP carboxykinase-like"/>
    <property type="match status" value="1"/>
</dbReference>
<dbReference type="Gene3D" id="3.40.50.300">
    <property type="entry name" value="P-loop containing nucleotide triphosphate hydrolases"/>
    <property type="match status" value="1"/>
</dbReference>
<sequence>MNIIHTLVGEQFFQIANHSSTLSKMLDRMFYAISPMDNQPDLYININDGYGTVFLDYEVVAAKENSVISFKRADYLIEVDEEFSQANIFVHNELALKHALMNLYSSFLVHKKWGLLIHSSCVIDNGAAHIFAGPSGSGKSTAAILSHPREILSDEAAILKISENGVQVYNSPFRSEIDSRDVLATCQLRSIQMLIQAEVNERKQLSKSDALLSLIDKVFYWPYSSQETETILKLLEKVVRKVPVYQLYFQKNDTFWELIS</sequence>
<dbReference type="OrthoDB" id="116421at2"/>
<evidence type="ECO:0000313" key="1">
    <source>
        <dbReference type="EMBL" id="RDI45727.1"/>
    </source>
</evidence>
<accession>A0A370GPW8</accession>
<organism evidence="1 2">
    <name type="scientific">Falsibacillus pallidus</name>
    <dbReference type="NCBI Taxonomy" id="493781"/>
    <lineage>
        <taxon>Bacteria</taxon>
        <taxon>Bacillati</taxon>
        <taxon>Bacillota</taxon>
        <taxon>Bacilli</taxon>
        <taxon>Bacillales</taxon>
        <taxon>Bacillaceae</taxon>
        <taxon>Falsibacillus</taxon>
    </lineage>
</organism>
<evidence type="ECO:0008006" key="3">
    <source>
        <dbReference type="Google" id="ProtNLM"/>
    </source>
</evidence>
<gene>
    <name evidence="1" type="ORF">DFR59_102360</name>
</gene>
<dbReference type="AlphaFoldDB" id="A0A370GPW8"/>
<proteinExistence type="predicted"/>
<dbReference type="EMBL" id="QQAY01000002">
    <property type="protein sequence ID" value="RDI45727.1"/>
    <property type="molecule type" value="Genomic_DNA"/>
</dbReference>
<dbReference type="RefSeq" id="WP_114744546.1">
    <property type="nucleotide sequence ID" value="NZ_QQAY01000002.1"/>
</dbReference>